<accession>A0A494TE86</accession>
<dbReference type="Gene3D" id="1.10.600.10">
    <property type="entry name" value="Farnesyl Diphosphate Synthase"/>
    <property type="match status" value="1"/>
</dbReference>
<dbReference type="InterPro" id="IPR008949">
    <property type="entry name" value="Isoprenoid_synthase_dom_sf"/>
</dbReference>
<keyword evidence="2" id="KW-1185">Reference proteome</keyword>
<reference evidence="1 2" key="1">
    <citation type="submission" date="2018-09" db="EMBL/GenBank/DDBJ databases">
        <title>Sphingomonas peninsula sp. nov., isolated from fildes peninsula, Antarctic soil.</title>
        <authorList>
            <person name="Yingchao G."/>
        </authorList>
    </citation>
    <scope>NUCLEOTIDE SEQUENCE [LARGE SCALE GENOMIC DNA]</scope>
    <source>
        <strain evidence="1 2">YZ-8</strain>
    </source>
</reference>
<evidence type="ECO:0008006" key="3">
    <source>
        <dbReference type="Google" id="ProtNLM"/>
    </source>
</evidence>
<sequence>MSAPQLTDVERNLALGYVSASRRVAVAALWQLDEKLGRIVARTTEPMIGQIRLTWWHERLRALDSGEQAAEPILRKMAEDVLPYDVNGADLAGLIEGWEALLEALPLNEASLITYAEKRGEALFQMSGRLLATDVSERAGQGWALADFATHCSDAVTAERALWMAKERLGKVSNLPKPLRILARLARAKAYRPVERIGHPLPRFVFLRAVLG</sequence>
<gene>
    <name evidence="1" type="ORF">D3Y57_05890</name>
</gene>
<dbReference type="EMBL" id="CP032829">
    <property type="protein sequence ID" value="AYJ85594.1"/>
    <property type="molecule type" value="Genomic_DNA"/>
</dbReference>
<evidence type="ECO:0000313" key="2">
    <source>
        <dbReference type="Proteomes" id="UP000276254"/>
    </source>
</evidence>
<dbReference type="InterPro" id="IPR002060">
    <property type="entry name" value="Squ/phyt_synthse"/>
</dbReference>
<dbReference type="Proteomes" id="UP000276254">
    <property type="component" value="Chromosome"/>
</dbReference>
<organism evidence="1 2">
    <name type="scientific">Sphingomonas paeninsulae</name>
    <dbReference type="NCBI Taxonomy" id="2319844"/>
    <lineage>
        <taxon>Bacteria</taxon>
        <taxon>Pseudomonadati</taxon>
        <taxon>Pseudomonadota</taxon>
        <taxon>Alphaproteobacteria</taxon>
        <taxon>Sphingomonadales</taxon>
        <taxon>Sphingomonadaceae</taxon>
        <taxon>Sphingomonas</taxon>
    </lineage>
</organism>
<name>A0A494TE86_SPHPE</name>
<protein>
    <recommendedName>
        <fullName evidence="3">Phytoene synthase</fullName>
    </recommendedName>
</protein>
<dbReference type="RefSeq" id="WP_121152219.1">
    <property type="nucleotide sequence ID" value="NZ_CP032829.1"/>
</dbReference>
<dbReference type="AlphaFoldDB" id="A0A494TE86"/>
<dbReference type="SUPFAM" id="SSF48576">
    <property type="entry name" value="Terpenoid synthases"/>
    <property type="match status" value="1"/>
</dbReference>
<proteinExistence type="predicted"/>
<dbReference type="OrthoDB" id="9814909at2"/>
<evidence type="ECO:0000313" key="1">
    <source>
        <dbReference type="EMBL" id="AYJ85594.1"/>
    </source>
</evidence>
<dbReference type="KEGG" id="spha:D3Y57_05890"/>
<dbReference type="Pfam" id="PF00494">
    <property type="entry name" value="SQS_PSY"/>
    <property type="match status" value="1"/>
</dbReference>